<evidence type="ECO:0000313" key="4">
    <source>
        <dbReference type="Proteomes" id="UP001153714"/>
    </source>
</evidence>
<dbReference type="InterPro" id="IPR052808">
    <property type="entry name" value="GPCR_Mth-like"/>
</dbReference>
<dbReference type="AlphaFoldDB" id="A0A9N9QVV2"/>
<evidence type="ECO:0000256" key="1">
    <source>
        <dbReference type="SAM" id="MobiDB-lite"/>
    </source>
</evidence>
<gene>
    <name evidence="3" type="ORF">DIATSA_LOCUS2517</name>
</gene>
<keyword evidence="2" id="KW-1133">Transmembrane helix</keyword>
<dbReference type="Gene3D" id="1.20.1070.10">
    <property type="entry name" value="Rhodopsin 7-helix transmembrane proteins"/>
    <property type="match status" value="2"/>
</dbReference>
<dbReference type="OrthoDB" id="7683403at2759"/>
<organism evidence="3 4">
    <name type="scientific">Diatraea saccharalis</name>
    <name type="common">sugarcane borer</name>
    <dbReference type="NCBI Taxonomy" id="40085"/>
    <lineage>
        <taxon>Eukaryota</taxon>
        <taxon>Metazoa</taxon>
        <taxon>Ecdysozoa</taxon>
        <taxon>Arthropoda</taxon>
        <taxon>Hexapoda</taxon>
        <taxon>Insecta</taxon>
        <taxon>Pterygota</taxon>
        <taxon>Neoptera</taxon>
        <taxon>Endopterygota</taxon>
        <taxon>Lepidoptera</taxon>
        <taxon>Glossata</taxon>
        <taxon>Ditrysia</taxon>
        <taxon>Pyraloidea</taxon>
        <taxon>Crambidae</taxon>
        <taxon>Crambinae</taxon>
        <taxon>Diatraea</taxon>
    </lineage>
</organism>
<sequence>MGYNKIVYMFILIASVGTSKVLRKCCPKNQSLIKVSSLDANTPDKYECIDYDRHLSEYKEVSQNSDLVVNRSVIVDDGIPQECNLIAGELNVGDFSLFTDRGVCYDRLITEINNGTVTHTATSSITILKCDGLELTSQTELKIQNIRKCCARGQVYDSEYHFCRTDHEFKEEWLISELKQNTSDIFVIDNELDCLDEEYSVEIKEGVFRFTLIGSVLGIIKENGGDKHNFEWWTWCIDQDYTSRRLVARVCTENCSDFGAYCMRKCCYVGNHVSGCGNKRACERNYDDRFLFNLSSYIEPLKRESGDIGDVMGIQTIFKCHDNRTKRIILNSSLTVDWHSLDMNGSLQSYHGLTREYCLDTFECNGKIEVAAYTCIPRTVNDSKLSFTLLSTSVMLLIITLVVHCSIPEFRNLHGFNLISYISSLLLGYLGLARGHYGFIPDINVCTGMGYCIYFGFISAFMWVNVLCFDIWWKMSHIQSVQRSMNRSSWIKFIKYSLYAWGISVGLTLTTFLLDIYPLSPILDAEMGKGRCWFGATVHCVRVKSVAQRLHAGSEKDSIVRRYKNYKENLLLTGKLWVVMGGGWFIEFISVLVTQPDGSTPFIMTIMDILNHLQGLWIFIILVFKPKRIYNYIRRKLGLKISNETSNGTTLSSQARSTNISMTSVQTSISNSTVPATSPNTEKKQ</sequence>
<feature type="transmembrane region" description="Helical" evidence="2">
    <location>
        <begin position="415"/>
        <end position="433"/>
    </location>
</feature>
<evidence type="ECO:0000313" key="3">
    <source>
        <dbReference type="EMBL" id="CAG9784420.1"/>
    </source>
</evidence>
<feature type="region of interest" description="Disordered" evidence="1">
    <location>
        <begin position="665"/>
        <end position="685"/>
    </location>
</feature>
<dbReference type="Proteomes" id="UP001153714">
    <property type="component" value="Chromosome 12"/>
</dbReference>
<protein>
    <recommendedName>
        <fullName evidence="5">G-protein coupled receptor Mth-like 3</fullName>
    </recommendedName>
</protein>
<name>A0A9N9QVV2_9NEOP</name>
<reference evidence="3" key="1">
    <citation type="submission" date="2021-12" db="EMBL/GenBank/DDBJ databases">
        <authorList>
            <person name="King R."/>
        </authorList>
    </citation>
    <scope>NUCLEOTIDE SEQUENCE</scope>
</reference>
<keyword evidence="4" id="KW-1185">Reference proteome</keyword>
<dbReference type="PANTHER" id="PTHR46953:SF1">
    <property type="entry name" value="G-PROTEIN COUPLED RECEPTOR MTH-LIKE 1-RELATED"/>
    <property type="match status" value="1"/>
</dbReference>
<evidence type="ECO:0000256" key="2">
    <source>
        <dbReference type="SAM" id="Phobius"/>
    </source>
</evidence>
<keyword evidence="2" id="KW-0812">Transmembrane</keyword>
<accession>A0A9N9QVV2</accession>
<proteinExistence type="predicted"/>
<feature type="transmembrane region" description="Helical" evidence="2">
    <location>
        <begin position="385"/>
        <end position="403"/>
    </location>
</feature>
<dbReference type="PANTHER" id="PTHR46953">
    <property type="entry name" value="G-PROTEIN COUPLED RECEPTOR MTH-LIKE 1-RELATED"/>
    <property type="match status" value="1"/>
</dbReference>
<feature type="transmembrane region" description="Helical" evidence="2">
    <location>
        <begin position="453"/>
        <end position="473"/>
    </location>
</feature>
<keyword evidence="2" id="KW-0472">Membrane</keyword>
<evidence type="ECO:0008006" key="5">
    <source>
        <dbReference type="Google" id="ProtNLM"/>
    </source>
</evidence>
<dbReference type="CDD" id="cd15039">
    <property type="entry name" value="7tmB3_Methuselah-like"/>
    <property type="match status" value="1"/>
</dbReference>
<dbReference type="EMBL" id="OU893343">
    <property type="protein sequence ID" value="CAG9784420.1"/>
    <property type="molecule type" value="Genomic_DNA"/>
</dbReference>
<feature type="transmembrane region" description="Helical" evidence="2">
    <location>
        <begin position="602"/>
        <end position="624"/>
    </location>
</feature>
<reference evidence="3" key="2">
    <citation type="submission" date="2022-10" db="EMBL/GenBank/DDBJ databases">
        <authorList>
            <consortium name="ENA_rothamsted_submissions"/>
            <consortium name="culmorum"/>
            <person name="King R."/>
        </authorList>
    </citation>
    <scope>NUCLEOTIDE SEQUENCE</scope>
</reference>